<name>A0A1B2EUX9_9HYPH</name>
<keyword evidence="1" id="KW-0614">Plasmid</keyword>
<organism evidence="1">
    <name type="scientific">Microvirga ossetica</name>
    <dbReference type="NCBI Taxonomy" id="1882682"/>
    <lineage>
        <taxon>Bacteria</taxon>
        <taxon>Pseudomonadati</taxon>
        <taxon>Pseudomonadota</taxon>
        <taxon>Alphaproteobacteria</taxon>
        <taxon>Hyphomicrobiales</taxon>
        <taxon>Methylobacteriaceae</taxon>
        <taxon>Microvirga</taxon>
    </lineage>
</organism>
<accession>A0A1B2EUX9</accession>
<dbReference type="AlphaFoldDB" id="A0A1B2EUX9"/>
<sequence length="114" mass="12873">MYRMISAVWLVAAYKLSLLDQLAQAHSRDELLSLACGNIPAPSSQSSIKTANQGLFIEWFAEQTDGSGILGKPIDRLVRKSRHEDYRHAQPLAHEAVMQFKSVHPWHMNICNQT</sequence>
<dbReference type="EMBL" id="CP016618">
    <property type="protein sequence ID" value="ANY83765.1"/>
    <property type="molecule type" value="Genomic_DNA"/>
</dbReference>
<gene>
    <name evidence="1" type="ORF">BB934_36665</name>
</gene>
<protein>
    <submittedName>
        <fullName evidence="1">Uncharacterized protein</fullName>
    </submittedName>
</protein>
<dbReference type="KEGG" id="moc:BB934_36665"/>
<reference evidence="1" key="1">
    <citation type="submission" date="2016-07" db="EMBL/GenBank/DDBJ databases">
        <title>Microvirga ossetica sp. nov. a new species of rhizobia isolated from root nodules of the legume species Vicia alpestris Steven originated from North Ossetia region in the Caucasus.</title>
        <authorList>
            <person name="Safronova V.I."/>
            <person name="Kuznetsova I.G."/>
            <person name="Sazanova A.L."/>
            <person name="Belimov A."/>
            <person name="Andronov E."/>
            <person name="Osledkin Y.S."/>
            <person name="Onishchuk O.P."/>
            <person name="Kurchak O.N."/>
            <person name="Shaposhnikov A.I."/>
            <person name="Willems A."/>
            <person name="Tikhonovich I.A."/>
        </authorList>
    </citation>
    <scope>NUCLEOTIDE SEQUENCE [LARGE SCALE GENOMIC DNA]</scope>
    <source>
        <strain evidence="1">V5/3M</strain>
        <plasmid evidence="1">unnamed3</plasmid>
    </source>
</reference>
<proteinExistence type="predicted"/>
<evidence type="ECO:0000313" key="1">
    <source>
        <dbReference type="EMBL" id="ANY83765.1"/>
    </source>
</evidence>
<geneLocation type="plasmid" evidence="1">
    <name>unnamed3</name>
</geneLocation>